<name>M9NDC5_DROME</name>
<comment type="subcellular location">
    <subcellularLocation>
        <location evidence="1">Membrane</location>
        <topology evidence="1">Lipid-anchor</topology>
        <topology evidence="1">GPI-anchor</topology>
    </subcellularLocation>
</comment>
<reference evidence="11 13" key="3">
    <citation type="journal article" date="2002" name="Genome Biol.">
        <title>Annotation of the Drosophila melanogaster euchromatic genome: a systematic review.</title>
        <authorList>
            <person name="Misra S."/>
            <person name="Crosby M.A."/>
            <person name="Mungall C.J."/>
            <person name="Matthews B.B."/>
            <person name="Campbell K.S."/>
            <person name="Hradecky P."/>
            <person name="Huang Y."/>
            <person name="Kaminker J.S."/>
            <person name="Millburn G.H."/>
            <person name="Prochnik S.E."/>
            <person name="Smith C.D."/>
            <person name="Tupy J.L."/>
            <person name="Whitfied E.J."/>
            <person name="Bayraktaroglu L."/>
            <person name="Berman B.P."/>
            <person name="Bettencourt B.R."/>
            <person name="Celniker S.E."/>
            <person name="de Grey A.D."/>
            <person name="Drysdale R.A."/>
            <person name="Harris N.L."/>
            <person name="Richter J."/>
            <person name="Russo S."/>
            <person name="Schroeder A.J."/>
            <person name="Shu S.Q."/>
            <person name="Stapleton M."/>
            <person name="Yamada C."/>
            <person name="Ashburner M."/>
            <person name="Gelbart W.M."/>
            <person name="Rubin G.M."/>
            <person name="Lewis S.E."/>
        </authorList>
    </citation>
    <scope>GENOME REANNOTATION</scope>
    <source>
        <strain evidence="13">Berkeley</strain>
    </source>
</reference>
<dbReference type="VEuPathDB" id="VectorBase:FBgn0032900"/>
<keyword evidence="8" id="KW-0449">Lipoprotein</keyword>
<proteinExistence type="predicted"/>
<dbReference type="PhylomeDB" id="M9NDC5"/>
<reference evidence="11 13" key="8">
    <citation type="journal article" date="2007" name="Science">
        <title>Sequence finishing and mapping of Drosophila melanogaster heterochromatin.</title>
        <authorList>
            <person name="Hoskins R.A."/>
            <person name="Carlson J.W."/>
            <person name="Kennedy C."/>
            <person name="Acevedo D."/>
            <person name="Evans-Holm M."/>
            <person name="Frise E."/>
            <person name="Wan K.H."/>
            <person name="Park S."/>
            <person name="Mendez-Lago M."/>
            <person name="Rossi F."/>
            <person name="Villasante A."/>
            <person name="Dimitri P."/>
            <person name="Karpen G.H."/>
            <person name="Celniker S.E."/>
        </authorList>
    </citation>
    <scope>NUCLEOTIDE SEQUENCE [LARGE SCALE GENOMIC DNA]</scope>
    <source>
        <strain evidence="13">Berkeley</strain>
    </source>
</reference>
<keyword evidence="4 10" id="KW-0732">Signal</keyword>
<dbReference type="GO" id="GO:0005886">
    <property type="term" value="C:plasma membrane"/>
    <property type="evidence" value="ECO:0000318"/>
    <property type="project" value="GO_Central"/>
</dbReference>
<reference evidence="11 13" key="10">
    <citation type="journal article" date="2015" name="G3 (Bethesda)">
        <title>Gene Model Annotations for Drosophila melanogaster: The Rule-Benders.</title>
        <authorList>
            <consortium name="FlyBase Consortium"/>
            <person name="Crosby M.A."/>
            <person name="Gramates L.S."/>
            <person name="Dos Santos G."/>
            <person name="Matthews B.B."/>
            <person name="St Pierre S.E."/>
            <person name="Zhou P."/>
            <person name="Schroeder A.J."/>
            <person name="Falls K."/>
            <person name="Emmert D.B."/>
            <person name="Russo S.M."/>
            <person name="Gelbart W.M."/>
            <person name="null"/>
        </authorList>
    </citation>
    <scope>NUCLEOTIDE SEQUENCE [LARGE SCALE GENOMIC DNA]</scope>
    <source>
        <strain evidence="13">Berkeley</strain>
    </source>
</reference>
<dbReference type="ExpressionAtlas" id="M9NDC5">
    <property type="expression patterns" value="baseline and differential"/>
</dbReference>
<evidence type="ECO:0000256" key="8">
    <source>
        <dbReference type="ARBA" id="ARBA00023288"/>
    </source>
</evidence>
<reference evidence="11 13" key="5">
    <citation type="journal article" date="2002" name="Genome Biol.">
        <title>Heterochromatic sequences in a Drosophila whole-genome shotgun assembly.</title>
        <authorList>
            <person name="Hoskins R.A."/>
            <person name="Smith C.D."/>
            <person name="Carlson J.W."/>
            <person name="Carvalho A.B."/>
            <person name="Halpern A."/>
            <person name="Kaminker J.S."/>
            <person name="Kennedy C."/>
            <person name="Mungall C.J."/>
            <person name="Sullivan B.A."/>
            <person name="Sutton G.G."/>
            <person name="Yasuhara J.C."/>
            <person name="Wakimoto B.T."/>
            <person name="Myers E.W."/>
            <person name="Celniker S.E."/>
            <person name="Rubin G.M."/>
            <person name="Karpen G.H."/>
        </authorList>
    </citation>
    <scope>NUCLEOTIDE SEQUENCE [LARGE SCALE GENOMIC DNA]</scope>
    <source>
        <strain evidence="13">Berkeley</strain>
    </source>
</reference>
<dbReference type="GO" id="GO:0030431">
    <property type="term" value="P:sleep"/>
    <property type="evidence" value="ECO:0007669"/>
    <property type="project" value="InterPro"/>
</dbReference>
<dbReference type="STRING" id="7227.FBpp0297992"/>
<evidence type="ECO:0000256" key="2">
    <source>
        <dbReference type="ARBA" id="ARBA00022622"/>
    </source>
</evidence>
<accession>M9NDC5</accession>
<evidence type="ECO:0000256" key="4">
    <source>
        <dbReference type="ARBA" id="ARBA00022729"/>
    </source>
</evidence>
<keyword evidence="3 9" id="KW-0812">Transmembrane</keyword>
<dbReference type="InterPro" id="IPR031424">
    <property type="entry name" value="QVR-like"/>
</dbReference>
<dbReference type="FlyBase" id="FBgn0032900">
    <property type="gene designation" value="CG14401"/>
</dbReference>
<keyword evidence="6 9" id="KW-0472">Membrane</keyword>
<evidence type="ECO:0000256" key="5">
    <source>
        <dbReference type="ARBA" id="ARBA00022989"/>
    </source>
</evidence>
<sequence length="198" mass="21308">MAMMAALASLFLLVTLASSGEILDSRPPLITFLPRNCSSYFEISQKQKTVNTIYCESVNLGFYRLFCGKLFTRAITCYECDSVNNPGCGERFVGDDISTTDCDVVANMRSLGAEATCLTKYHEGMPGDTRFVRRSCYFGDASPIGVSCDDGPDPVVPFMNFLGCTLCDTDLCNAAAGLSTLPLVIALSILGLLVLLAT</sequence>
<keyword evidence="13" id="KW-1185">Reference proteome</keyword>
<dbReference type="Pfam" id="PF17064">
    <property type="entry name" value="QVR"/>
    <property type="match status" value="1"/>
</dbReference>
<feature type="signal peptide" evidence="10">
    <location>
        <begin position="1"/>
        <end position="19"/>
    </location>
</feature>
<dbReference type="OrthoDB" id="6582325at2759"/>
<reference evidence="11 13" key="7">
    <citation type="journal article" date="2007" name="Science">
        <title>The Release 5.1 annotation of Drosophila melanogaster heterochromatin.</title>
        <authorList>
            <person name="Smith C.D."/>
            <person name="Shu S."/>
            <person name="Mungall C.J."/>
            <person name="Karpen G.H."/>
        </authorList>
    </citation>
    <scope>NUCLEOTIDE SEQUENCE [LARGE SCALE GENOMIC DNA]</scope>
    <source>
        <strain evidence="13">Berkeley</strain>
    </source>
</reference>
<dbReference type="EMBL" id="AE014134">
    <property type="protein sequence ID" value="AFH03789.1"/>
    <property type="molecule type" value="Genomic_DNA"/>
</dbReference>
<protein>
    <submittedName>
        <fullName evidence="11">Uncharacterized protein, isoform B</fullName>
    </submittedName>
</protein>
<dbReference type="DNASU" id="35358"/>
<evidence type="ECO:0000256" key="9">
    <source>
        <dbReference type="SAM" id="Phobius"/>
    </source>
</evidence>
<evidence type="ECO:0000313" key="12">
    <source>
        <dbReference type="FlyBase" id="FBgn0032900"/>
    </source>
</evidence>
<reference evidence="11 13" key="1">
    <citation type="journal article" date="2000" name="Science">
        <title>The genome sequence of Drosophila melanogaster.</title>
        <authorList>
            <person name="Adams M.D."/>
            <person name="Celniker S.E."/>
            <person name="Holt R.A."/>
            <person name="Evans C.A."/>
            <person name="Gocayne J.D."/>
            <person name="Amanatides P.G."/>
            <person name="Scherer S.E."/>
            <person name="Li P.W."/>
            <person name="Hoskins R.A."/>
            <person name="Galle R.F."/>
            <person name="George R.A."/>
            <person name="Lewis S.E."/>
            <person name="Richards S."/>
            <person name="Ashburner M."/>
            <person name="Henderson S.N."/>
            <person name="Sutton G.G."/>
            <person name="Wortman J.R."/>
            <person name="Yandell M.D."/>
            <person name="Zhang Q."/>
            <person name="Chen L.X."/>
            <person name="Brandon R.C."/>
            <person name="Rogers Y.H."/>
            <person name="Blazej R.G."/>
            <person name="Champe M."/>
            <person name="Pfeiffer B.D."/>
            <person name="Wan K.H."/>
            <person name="Doyle C."/>
            <person name="Baxter E.G."/>
            <person name="Helt G."/>
            <person name="Nelson C.R."/>
            <person name="Gabor G.L."/>
            <person name="Abril J.F."/>
            <person name="Agbayani A."/>
            <person name="An H.J."/>
            <person name="Andrews-Pfannkoch C."/>
            <person name="Baldwin D."/>
            <person name="Ballew R.M."/>
            <person name="Basu A."/>
            <person name="Baxendale J."/>
            <person name="Bayraktaroglu L."/>
            <person name="Beasley E.M."/>
            <person name="Beeson K.Y."/>
            <person name="Benos P.V."/>
            <person name="Berman B.P."/>
            <person name="Bhandari D."/>
            <person name="Bolshakov S."/>
            <person name="Borkova D."/>
            <person name="Botchan M.R."/>
            <person name="Bouck J."/>
            <person name="Brokstein P."/>
            <person name="Brottier P."/>
            <person name="Burtis K.C."/>
            <person name="Busam D.A."/>
            <person name="Butler H."/>
            <person name="Cadieu E."/>
            <person name="Center A."/>
            <person name="Chandra I."/>
            <person name="Cherry J.M."/>
            <person name="Cawley S."/>
            <person name="Dahlke C."/>
            <person name="Davenport L.B."/>
            <person name="Davies P."/>
            <person name="de Pablos B."/>
            <person name="Delcher A."/>
            <person name="Deng Z."/>
            <person name="Mays A.D."/>
            <person name="Dew I."/>
            <person name="Dietz S.M."/>
            <person name="Dodson K."/>
            <person name="Doup L.E."/>
            <person name="Downes M."/>
            <person name="Dugan-Rocha S."/>
            <person name="Dunkov B.C."/>
            <person name="Dunn P."/>
            <person name="Durbin K.J."/>
            <person name="Evangelista C.C."/>
            <person name="Ferraz C."/>
            <person name="Ferriera S."/>
            <person name="Fleischmann W."/>
            <person name="Fosler C."/>
            <person name="Gabrielian A.E."/>
            <person name="Garg N.S."/>
            <person name="Gelbart W.M."/>
            <person name="Glasser K."/>
            <person name="Glodek A."/>
            <person name="Gong F."/>
            <person name="Gorrell J.H."/>
            <person name="Gu Z."/>
            <person name="Guan P."/>
            <person name="Harris M."/>
            <person name="Harris N.L."/>
            <person name="Harvey D."/>
            <person name="Heiman T.J."/>
            <person name="Hernandez J.R."/>
            <person name="Houck J."/>
            <person name="Hostin D."/>
            <person name="Houston K.A."/>
            <person name="Howland T.J."/>
            <person name="Wei M.H."/>
            <person name="Ibegwam C."/>
            <person name="Jalali M."/>
            <person name="Kalush F."/>
            <person name="Karpen G.H."/>
            <person name="Ke Z."/>
            <person name="Kennison J.A."/>
            <person name="Ketchum K.A."/>
            <person name="Kimmel B.E."/>
            <person name="Kodira C.D."/>
            <person name="Kraft C."/>
            <person name="Kravitz S."/>
            <person name="Kulp D."/>
            <person name="Lai Z."/>
            <person name="Lasko P."/>
            <person name="Lei Y."/>
            <person name="Levitsky A.A."/>
            <person name="Li J."/>
            <person name="Li Z."/>
            <person name="Liang Y."/>
            <person name="Lin X."/>
            <person name="Liu X."/>
            <person name="Mattei B."/>
            <person name="McIntosh T.C."/>
            <person name="McLeod M.P."/>
            <person name="McPherson D."/>
            <person name="Merkulov G."/>
            <person name="Milshina N.V."/>
            <person name="Mobarry C."/>
            <person name="Morris J."/>
            <person name="Moshrefi A."/>
            <person name="Mount S.M."/>
            <person name="Moy M."/>
            <person name="Murphy B."/>
            <person name="Murphy L."/>
            <person name="Muzny D.M."/>
            <person name="Nelson D.L."/>
            <person name="Nelson D.R."/>
            <person name="Nelson K.A."/>
            <person name="Nixon K."/>
            <person name="Nusskern D.R."/>
            <person name="Pacleb J.M."/>
            <person name="Palazzolo M."/>
            <person name="Pittman G.S."/>
            <person name="Pan S."/>
            <person name="Pollard J."/>
            <person name="Puri V."/>
            <person name="Reese M.G."/>
            <person name="Reinert K."/>
            <person name="Remington K."/>
            <person name="Saunders R.D."/>
            <person name="Scheeler F."/>
            <person name="Shen H."/>
            <person name="Shue B.C."/>
            <person name="Siden-Kiamos I."/>
            <person name="Simpson M."/>
            <person name="Skupski M.P."/>
            <person name="Smith T."/>
            <person name="Spier E."/>
            <person name="Spradling A.C."/>
            <person name="Stapleton M."/>
            <person name="Strong R."/>
            <person name="Sun E."/>
            <person name="Svirskas R."/>
            <person name="Tector C."/>
            <person name="Turner R."/>
            <person name="Venter E."/>
            <person name="Wang A.H."/>
            <person name="Wang X."/>
            <person name="Wang Z.Y."/>
            <person name="Wassarman D.A."/>
            <person name="Weinstock G.M."/>
            <person name="Weissenbach J."/>
            <person name="Williams S.M."/>
            <person name="WoodageT"/>
            <person name="Worley K.C."/>
            <person name="Wu D."/>
            <person name="Yang S."/>
            <person name="Yao Q.A."/>
            <person name="Ye J."/>
            <person name="Yeh R.F."/>
            <person name="Zaveri J.S."/>
            <person name="Zhan M."/>
            <person name="Zhang G."/>
            <person name="Zhao Q."/>
            <person name="Zheng L."/>
            <person name="Zheng X.H."/>
            <person name="Zhong F.N."/>
            <person name="Zhong W."/>
            <person name="Zhou X."/>
            <person name="Zhu S."/>
            <person name="Zhu X."/>
            <person name="Smith H.O."/>
            <person name="Gibbs R.A."/>
            <person name="Myers E.W."/>
            <person name="Rubin G.M."/>
            <person name="Venter J.C."/>
        </authorList>
    </citation>
    <scope>NUCLEOTIDE SEQUENCE [LARGE SCALE GENOMIC DNA]</scope>
    <source>
        <strain evidence="13">Berkeley</strain>
    </source>
</reference>
<keyword evidence="5 9" id="KW-1133">Transmembrane helix</keyword>
<reference evidence="11 13" key="9">
    <citation type="journal article" date="2015" name="G3 (Bethesda)">
        <title>Gene Model Annotations for Drosophila melanogaster: Impact of High-Throughput Data.</title>
        <authorList>
            <consortium name="FlyBase Consortium"/>
            <person name="Matthews B.B."/>
            <person name="Dos Santos G."/>
            <person name="Crosby M.A."/>
            <person name="Emmert D.B."/>
            <person name="St Pierre S.E."/>
            <person name="Gramates L.S."/>
            <person name="Zhou P."/>
            <person name="Schroeder A.J."/>
            <person name="Falls K."/>
            <person name="Strelets V."/>
            <person name="Russo S.M."/>
            <person name="Gelbart W.M."/>
            <person name="null"/>
        </authorList>
    </citation>
    <scope>NUCLEOTIDE SEQUENCE [LARGE SCALE GENOMIC DNA]</scope>
    <source>
        <strain evidence="13">Berkeley</strain>
    </source>
</reference>
<reference evidence="11 13" key="6">
    <citation type="journal article" date="2005" name="PLoS Comput. Biol.">
        <title>Combined evidence annotation of transposable elements in genome sequences.</title>
        <authorList>
            <person name="Quesneville H."/>
            <person name="Bergman C.M."/>
            <person name="Andrieu O."/>
            <person name="Autard D."/>
            <person name="Nouaud D."/>
            <person name="Ashburner M."/>
            <person name="Anxolabehere D."/>
        </authorList>
    </citation>
    <scope>NUCLEOTIDE SEQUENCE [LARGE SCALE GENOMIC DNA]</scope>
    <source>
        <strain evidence="13">Berkeley</strain>
    </source>
</reference>
<dbReference type="InParanoid" id="M9NDC5"/>
<dbReference type="Bgee" id="FBgn0032900">
    <property type="expression patterns" value="Expressed in visual pigment cell (sensu Nematoda and Protostomia) in testis and 116 other cell types or tissues"/>
</dbReference>
<feature type="transmembrane region" description="Helical" evidence="9">
    <location>
        <begin position="174"/>
        <end position="197"/>
    </location>
</feature>
<evidence type="ECO:0000256" key="10">
    <source>
        <dbReference type="SAM" id="SignalP"/>
    </source>
</evidence>
<evidence type="ECO:0000256" key="6">
    <source>
        <dbReference type="ARBA" id="ARBA00023136"/>
    </source>
</evidence>
<dbReference type="GO" id="GO:0098552">
    <property type="term" value="C:side of membrane"/>
    <property type="evidence" value="ECO:0007669"/>
    <property type="project" value="UniProtKB-KW"/>
</dbReference>
<dbReference type="PANTHER" id="PTHR33562">
    <property type="entry name" value="ATILLA, ISOFORM B-RELATED-RELATED"/>
    <property type="match status" value="1"/>
</dbReference>
<keyword evidence="7" id="KW-0325">Glycoprotein</keyword>
<dbReference type="AGR" id="FB:FBgn0032900"/>
<dbReference type="AlphaFoldDB" id="M9NDC5"/>
<reference evidence="11 13" key="2">
    <citation type="journal article" date="2002" name="Genome Biol.">
        <title>Finishing a whole-genome shotgun: release 3 of the Drosophila melanogaster euchromatic genome sequence.</title>
        <authorList>
            <person name="Celniker S.E."/>
            <person name="Wheeler D.A."/>
            <person name="Kronmiller B."/>
            <person name="Carlson J.W."/>
            <person name="Halpern A."/>
            <person name="Patel S."/>
            <person name="Adams M."/>
            <person name="Champe M."/>
            <person name="Dugan S.P."/>
            <person name="Frise E."/>
            <person name="Hodgson A."/>
            <person name="George R.A."/>
            <person name="Hoskins R.A."/>
            <person name="Laverty T."/>
            <person name="Muzny D.M."/>
            <person name="Nelson C.R."/>
            <person name="Pacleb J.M."/>
            <person name="Park S."/>
            <person name="Pfeiffer B.D."/>
            <person name="Richards S."/>
            <person name="Sodergren E.J."/>
            <person name="Svirskas R."/>
            <person name="Tabor P.E."/>
            <person name="Wan K."/>
            <person name="Stapleton M."/>
            <person name="Sutton G.G."/>
            <person name="Venter C."/>
            <person name="Weinstock G."/>
            <person name="Scherer S.E."/>
            <person name="Myers E.W."/>
            <person name="Gibbs R.A."/>
            <person name="Rubin G.M."/>
        </authorList>
    </citation>
    <scope>NUCLEOTIDE SEQUENCE [LARGE SCALE GENOMIC DNA]</scope>
    <source>
        <strain evidence="13">Berkeley</strain>
    </source>
</reference>
<dbReference type="BioGRID-ORCS" id="35358">
    <property type="hits" value="0 hits in 1 CRISPR screen"/>
</dbReference>
<dbReference type="RefSeq" id="NP_001246115.1">
    <property type="nucleotide sequence ID" value="NM_001259186.2"/>
</dbReference>
<evidence type="ECO:0000256" key="1">
    <source>
        <dbReference type="ARBA" id="ARBA00004589"/>
    </source>
</evidence>
<dbReference type="GO" id="GO:0032222">
    <property type="term" value="P:regulation of synaptic transmission, cholinergic"/>
    <property type="evidence" value="ECO:0007669"/>
    <property type="project" value="InterPro"/>
</dbReference>
<dbReference type="Proteomes" id="UP000000803">
    <property type="component" value="Chromosome 2L"/>
</dbReference>
<dbReference type="InterPro" id="IPR050975">
    <property type="entry name" value="Sleep_regulator"/>
</dbReference>
<dbReference type="PANTHER" id="PTHR33562:SF18">
    <property type="entry name" value="BOUDIN-RELATED"/>
    <property type="match status" value="1"/>
</dbReference>
<gene>
    <name evidence="11" type="primary">Dmel\CG14401</name>
    <name evidence="11 12" type="ORF">CG14401</name>
    <name evidence="11" type="ORF">Dmel_CG14401</name>
</gene>
<dbReference type="GeneID" id="35358"/>
<evidence type="ECO:0000256" key="3">
    <source>
        <dbReference type="ARBA" id="ARBA00022692"/>
    </source>
</evidence>
<evidence type="ECO:0000256" key="7">
    <source>
        <dbReference type="ARBA" id="ARBA00023180"/>
    </source>
</evidence>
<organism evidence="11 13">
    <name type="scientific">Drosophila melanogaster</name>
    <name type="common">Fruit fly</name>
    <dbReference type="NCBI Taxonomy" id="7227"/>
    <lineage>
        <taxon>Eukaryota</taxon>
        <taxon>Metazoa</taxon>
        <taxon>Ecdysozoa</taxon>
        <taxon>Arthropoda</taxon>
        <taxon>Hexapoda</taxon>
        <taxon>Insecta</taxon>
        <taxon>Pterygota</taxon>
        <taxon>Neoptera</taxon>
        <taxon>Endopterygota</taxon>
        <taxon>Diptera</taxon>
        <taxon>Brachycera</taxon>
        <taxon>Muscomorpha</taxon>
        <taxon>Ephydroidea</taxon>
        <taxon>Drosophilidae</taxon>
        <taxon>Drosophila</taxon>
        <taxon>Sophophora</taxon>
    </lineage>
</organism>
<reference evidence="11 13" key="4">
    <citation type="journal article" date="2002" name="Genome Biol.">
        <title>The transposable elements of the Drosophila melanogaster euchromatin: a genomics perspective.</title>
        <authorList>
            <person name="Kaminker J.S."/>
            <person name="Bergman C.M."/>
            <person name="Kronmiller B."/>
            <person name="Carlson J."/>
            <person name="Svirskas R."/>
            <person name="Patel S."/>
            <person name="Frise E."/>
            <person name="Wheeler D.A."/>
            <person name="Lewis S.E."/>
            <person name="Rubin G.M."/>
            <person name="Ashburner M."/>
            <person name="Celniker S.E."/>
        </authorList>
    </citation>
    <scope>NUCLEOTIDE SEQUENCE [LARGE SCALE GENOMIC DNA]</scope>
    <source>
        <strain evidence="13">Berkeley</strain>
    </source>
</reference>
<evidence type="ECO:0000313" key="11">
    <source>
        <dbReference type="EMBL" id="AFH03789.1"/>
    </source>
</evidence>
<feature type="chain" id="PRO_5004101292" evidence="10">
    <location>
        <begin position="20"/>
        <end position="198"/>
    </location>
</feature>
<keyword evidence="2" id="KW-0336">GPI-anchor</keyword>
<evidence type="ECO:0000313" key="13">
    <source>
        <dbReference type="Proteomes" id="UP000000803"/>
    </source>
</evidence>
<dbReference type="KEGG" id="dme:Dmel_CG14401"/>
<dbReference type="PaxDb" id="7227-FBpp0297992"/>
<reference evidence="11 13" key="11">
    <citation type="journal article" date="2015" name="Genome Res.">
        <title>The Release 6 reference sequence of the Drosophila melanogaster genome.</title>
        <authorList>
            <person name="Hoskins R.A."/>
            <person name="Carlson J.W."/>
            <person name="Wan K.H."/>
            <person name="Park S."/>
            <person name="Mendez I."/>
            <person name="Galle S.E."/>
            <person name="Booth B.W."/>
            <person name="Pfeiffer B.D."/>
            <person name="George R.A."/>
            <person name="Svirskas R."/>
            <person name="Krzywinski M."/>
            <person name="Schein J."/>
            <person name="Accardo M.C."/>
            <person name="Damia E."/>
            <person name="Messina G."/>
            <person name="Mendez-Lago M."/>
            <person name="de Pablos B."/>
            <person name="Demakova O.V."/>
            <person name="Andreyeva E.N."/>
            <person name="Boldyreva L.V."/>
            <person name="Marra M."/>
            <person name="Carvalho A.B."/>
            <person name="Dimitri P."/>
            <person name="Villasante A."/>
            <person name="Zhimulev I.F."/>
            <person name="Rubin G.M."/>
            <person name="Karpen G.H."/>
            <person name="Celniker S.E."/>
        </authorList>
    </citation>
    <scope>NUCLEOTIDE SEQUENCE [LARGE SCALE GENOMIC DNA]</scope>
    <source>
        <strain evidence="13">Berkeley</strain>
    </source>
</reference>